<feature type="transmembrane region" description="Helical" evidence="2">
    <location>
        <begin position="20"/>
        <end position="36"/>
    </location>
</feature>
<dbReference type="Proteomes" id="UP001595075">
    <property type="component" value="Unassembled WGS sequence"/>
</dbReference>
<keyword evidence="2" id="KW-0812">Transmembrane</keyword>
<evidence type="ECO:0000313" key="4">
    <source>
        <dbReference type="Proteomes" id="UP001595075"/>
    </source>
</evidence>
<evidence type="ECO:0000256" key="1">
    <source>
        <dbReference type="SAM" id="MobiDB-lite"/>
    </source>
</evidence>
<accession>A0ABR4C660</accession>
<gene>
    <name evidence="3" type="ORF">VTL71DRAFT_3081</name>
</gene>
<sequence>MRLQYGQQATAWPTKRTQRCMSFALVFTIIIIVGLYERQSYGRTERQVPVRSIYGSSPEAGMPSLPFVDNNVRRSSGEPLFYDQR</sequence>
<keyword evidence="4" id="KW-1185">Reference proteome</keyword>
<organism evidence="3 4">
    <name type="scientific">Oculimacula yallundae</name>
    <dbReference type="NCBI Taxonomy" id="86028"/>
    <lineage>
        <taxon>Eukaryota</taxon>
        <taxon>Fungi</taxon>
        <taxon>Dikarya</taxon>
        <taxon>Ascomycota</taxon>
        <taxon>Pezizomycotina</taxon>
        <taxon>Leotiomycetes</taxon>
        <taxon>Helotiales</taxon>
        <taxon>Ploettnerulaceae</taxon>
        <taxon>Oculimacula</taxon>
    </lineage>
</organism>
<protein>
    <submittedName>
        <fullName evidence="3">Uncharacterized protein</fullName>
    </submittedName>
</protein>
<name>A0ABR4C660_9HELO</name>
<keyword evidence="2" id="KW-1133">Transmembrane helix</keyword>
<evidence type="ECO:0000313" key="3">
    <source>
        <dbReference type="EMBL" id="KAL2065411.1"/>
    </source>
</evidence>
<feature type="region of interest" description="Disordered" evidence="1">
    <location>
        <begin position="56"/>
        <end position="85"/>
    </location>
</feature>
<dbReference type="EMBL" id="JAZHXI010000012">
    <property type="protein sequence ID" value="KAL2065411.1"/>
    <property type="molecule type" value="Genomic_DNA"/>
</dbReference>
<evidence type="ECO:0000256" key="2">
    <source>
        <dbReference type="SAM" id="Phobius"/>
    </source>
</evidence>
<keyword evidence="2" id="KW-0472">Membrane</keyword>
<proteinExistence type="predicted"/>
<comment type="caution">
    <text evidence="3">The sequence shown here is derived from an EMBL/GenBank/DDBJ whole genome shotgun (WGS) entry which is preliminary data.</text>
</comment>
<reference evidence="3 4" key="1">
    <citation type="journal article" date="2024" name="Commun. Biol.">
        <title>Comparative genomic analysis of thermophilic fungi reveals convergent evolutionary adaptations and gene losses.</title>
        <authorList>
            <person name="Steindorff A.S."/>
            <person name="Aguilar-Pontes M.V."/>
            <person name="Robinson A.J."/>
            <person name="Andreopoulos B."/>
            <person name="LaButti K."/>
            <person name="Kuo A."/>
            <person name="Mondo S."/>
            <person name="Riley R."/>
            <person name="Otillar R."/>
            <person name="Haridas S."/>
            <person name="Lipzen A."/>
            <person name="Grimwood J."/>
            <person name="Schmutz J."/>
            <person name="Clum A."/>
            <person name="Reid I.D."/>
            <person name="Moisan M.C."/>
            <person name="Butler G."/>
            <person name="Nguyen T.T.M."/>
            <person name="Dewar K."/>
            <person name="Conant G."/>
            <person name="Drula E."/>
            <person name="Henrissat B."/>
            <person name="Hansel C."/>
            <person name="Singer S."/>
            <person name="Hutchinson M.I."/>
            <person name="de Vries R.P."/>
            <person name="Natvig D.O."/>
            <person name="Powell A.J."/>
            <person name="Tsang A."/>
            <person name="Grigoriev I.V."/>
        </authorList>
    </citation>
    <scope>NUCLEOTIDE SEQUENCE [LARGE SCALE GENOMIC DNA]</scope>
    <source>
        <strain evidence="3 4">CBS 494.80</strain>
    </source>
</reference>